<dbReference type="EMBL" id="CM023490">
    <property type="protein sequence ID" value="KAH6943560.1"/>
    <property type="molecule type" value="Genomic_DNA"/>
</dbReference>
<reference evidence="1" key="1">
    <citation type="submission" date="2020-05" db="EMBL/GenBank/DDBJ databases">
        <title>Large-scale comparative analyses of tick genomes elucidate their genetic diversity and vector capacities.</title>
        <authorList>
            <person name="Jia N."/>
            <person name="Wang J."/>
            <person name="Shi W."/>
            <person name="Du L."/>
            <person name="Sun Y."/>
            <person name="Zhan W."/>
            <person name="Jiang J."/>
            <person name="Wang Q."/>
            <person name="Zhang B."/>
            <person name="Ji P."/>
            <person name="Sakyi L.B."/>
            <person name="Cui X."/>
            <person name="Yuan T."/>
            <person name="Jiang B."/>
            <person name="Yang W."/>
            <person name="Lam T.T.-Y."/>
            <person name="Chang Q."/>
            <person name="Ding S."/>
            <person name="Wang X."/>
            <person name="Zhu J."/>
            <person name="Ruan X."/>
            <person name="Zhao L."/>
            <person name="Wei J."/>
            <person name="Que T."/>
            <person name="Du C."/>
            <person name="Cheng J."/>
            <person name="Dai P."/>
            <person name="Han X."/>
            <person name="Huang E."/>
            <person name="Gao Y."/>
            <person name="Liu J."/>
            <person name="Shao H."/>
            <person name="Ye R."/>
            <person name="Li L."/>
            <person name="Wei W."/>
            <person name="Wang X."/>
            <person name="Wang C."/>
            <person name="Yang T."/>
            <person name="Huo Q."/>
            <person name="Li W."/>
            <person name="Guo W."/>
            <person name="Chen H."/>
            <person name="Zhou L."/>
            <person name="Ni X."/>
            <person name="Tian J."/>
            <person name="Zhou Y."/>
            <person name="Sheng Y."/>
            <person name="Liu T."/>
            <person name="Pan Y."/>
            <person name="Xia L."/>
            <person name="Li J."/>
            <person name="Zhao F."/>
            <person name="Cao W."/>
        </authorList>
    </citation>
    <scope>NUCLEOTIDE SEQUENCE</scope>
    <source>
        <strain evidence="1">Hyas-2018</strain>
    </source>
</reference>
<accession>A0ACB7T9P3</accession>
<evidence type="ECO:0000313" key="2">
    <source>
        <dbReference type="Proteomes" id="UP000821845"/>
    </source>
</evidence>
<proteinExistence type="predicted"/>
<keyword evidence="2" id="KW-1185">Reference proteome</keyword>
<name>A0ACB7T9P3_HYAAI</name>
<gene>
    <name evidence="1" type="ORF">HPB50_024333</name>
</gene>
<organism evidence="1 2">
    <name type="scientific">Hyalomma asiaticum</name>
    <name type="common">Tick</name>
    <dbReference type="NCBI Taxonomy" id="266040"/>
    <lineage>
        <taxon>Eukaryota</taxon>
        <taxon>Metazoa</taxon>
        <taxon>Ecdysozoa</taxon>
        <taxon>Arthropoda</taxon>
        <taxon>Chelicerata</taxon>
        <taxon>Arachnida</taxon>
        <taxon>Acari</taxon>
        <taxon>Parasitiformes</taxon>
        <taxon>Ixodida</taxon>
        <taxon>Ixodoidea</taxon>
        <taxon>Ixodidae</taxon>
        <taxon>Hyalomminae</taxon>
        <taxon>Hyalomma</taxon>
    </lineage>
</organism>
<protein>
    <submittedName>
        <fullName evidence="1">Uncharacterized protein</fullName>
    </submittedName>
</protein>
<comment type="caution">
    <text evidence="1">The sequence shown here is derived from an EMBL/GenBank/DDBJ whole genome shotgun (WGS) entry which is preliminary data.</text>
</comment>
<dbReference type="Proteomes" id="UP000821845">
    <property type="component" value="Chromosome 10"/>
</dbReference>
<evidence type="ECO:0000313" key="1">
    <source>
        <dbReference type="EMBL" id="KAH6943560.1"/>
    </source>
</evidence>
<sequence length="134" mass="15420">MEPDEAPSECALSLSAEDCGALAPTPRRWHKRRKSGRVISSCGREMIRIAHVRLRHLHPERSIEETVATESDLLEVSVSFVIVVKKEVKDNDGNVWTPFRKRPQSARKRRRPDVYDDFTKCALRSSLHRFLSPQ</sequence>